<evidence type="ECO:0000313" key="4">
    <source>
        <dbReference type="Proteomes" id="UP001608902"/>
    </source>
</evidence>
<feature type="transmembrane region" description="Helical" evidence="1">
    <location>
        <begin position="90"/>
        <end position="110"/>
    </location>
</feature>
<organism evidence="3 4">
    <name type="scientific">Gnathostoma spinigerum</name>
    <dbReference type="NCBI Taxonomy" id="75299"/>
    <lineage>
        <taxon>Eukaryota</taxon>
        <taxon>Metazoa</taxon>
        <taxon>Ecdysozoa</taxon>
        <taxon>Nematoda</taxon>
        <taxon>Chromadorea</taxon>
        <taxon>Rhabditida</taxon>
        <taxon>Spirurina</taxon>
        <taxon>Gnathostomatomorpha</taxon>
        <taxon>Gnathostomatoidea</taxon>
        <taxon>Gnathostomatidae</taxon>
        <taxon>Gnathostoma</taxon>
    </lineage>
</organism>
<evidence type="ECO:0000313" key="3">
    <source>
        <dbReference type="EMBL" id="MFH4973674.1"/>
    </source>
</evidence>
<reference evidence="3 4" key="1">
    <citation type="submission" date="2024-08" db="EMBL/GenBank/DDBJ databases">
        <title>Gnathostoma spinigerum genome.</title>
        <authorList>
            <person name="Gonzalez-Bertolin B."/>
            <person name="Monzon S."/>
            <person name="Zaballos A."/>
            <person name="Jimenez P."/>
            <person name="Dekumyoy P."/>
            <person name="Varona S."/>
            <person name="Cuesta I."/>
            <person name="Sumanam S."/>
            <person name="Adisakwattana P."/>
            <person name="Gasser R.B."/>
            <person name="Hernandez-Gonzalez A."/>
            <person name="Young N.D."/>
            <person name="Perteguer M.J."/>
        </authorList>
    </citation>
    <scope>NUCLEOTIDE SEQUENCE [LARGE SCALE GENOMIC DNA]</scope>
    <source>
        <strain evidence="3">AL3</strain>
        <tissue evidence="3">Liver</tissue>
    </source>
</reference>
<keyword evidence="1" id="KW-0812">Transmembrane</keyword>
<dbReference type="Proteomes" id="UP001608902">
    <property type="component" value="Unassembled WGS sequence"/>
</dbReference>
<accession>A0ABD6E6C1</accession>
<sequence length="115" mass="13321">MSSTYRYEPPPSYAATSADLNTNANYCPRCCQPVVQKEDKFCRTCGFRTIQCAWCHTPLRITDRFCGKCGARRYYWFELWRNGILHRSPTFVGAVCIGAGVAWLTIYYLLRRSSR</sequence>
<feature type="domain" description="DZANK-type" evidence="2">
    <location>
        <begin position="27"/>
        <end position="70"/>
    </location>
</feature>
<comment type="caution">
    <text evidence="3">The sequence shown here is derived from an EMBL/GenBank/DDBJ whole genome shotgun (WGS) entry which is preliminary data.</text>
</comment>
<protein>
    <recommendedName>
        <fullName evidence="2">DZANK-type domain-containing protein</fullName>
    </recommendedName>
</protein>
<evidence type="ECO:0000259" key="2">
    <source>
        <dbReference type="Pfam" id="PF12773"/>
    </source>
</evidence>
<dbReference type="AlphaFoldDB" id="A0ABD6E6C1"/>
<gene>
    <name evidence="3" type="ORF">AB6A40_000383</name>
</gene>
<keyword evidence="1" id="KW-0472">Membrane</keyword>
<dbReference type="Pfam" id="PF12773">
    <property type="entry name" value="DZR"/>
    <property type="match status" value="1"/>
</dbReference>
<proteinExistence type="predicted"/>
<dbReference type="InterPro" id="IPR025874">
    <property type="entry name" value="DZR"/>
</dbReference>
<evidence type="ECO:0000256" key="1">
    <source>
        <dbReference type="SAM" id="Phobius"/>
    </source>
</evidence>
<keyword evidence="1" id="KW-1133">Transmembrane helix</keyword>
<dbReference type="EMBL" id="JBGFUD010000105">
    <property type="protein sequence ID" value="MFH4973674.1"/>
    <property type="molecule type" value="Genomic_DNA"/>
</dbReference>
<name>A0ABD6E6C1_9BILA</name>
<keyword evidence="4" id="KW-1185">Reference proteome</keyword>